<dbReference type="EMBL" id="MZ334527">
    <property type="protein sequence ID" value="UBF23397.1"/>
    <property type="molecule type" value="Genomic_DNA"/>
</dbReference>
<organism evidence="1 2">
    <name type="scientific">Haloarcula tailed virus 3</name>
    <dbReference type="NCBI Taxonomy" id="2877990"/>
    <lineage>
        <taxon>Viruses</taxon>
        <taxon>Duplodnaviria</taxon>
        <taxon>Heunggongvirae</taxon>
        <taxon>Uroviricota</taxon>
        <taxon>Caudoviricetes</taxon>
        <taxon>Kirjokansivirales</taxon>
        <taxon>Pyrstoviridae</taxon>
        <taxon>Hatrivirus</taxon>
        <taxon>Hatrivirus caudatum</taxon>
        <taxon>Hatrivirus HATV3</taxon>
    </lineage>
</organism>
<reference evidence="1" key="1">
    <citation type="submission" date="2021-05" db="EMBL/GenBank/DDBJ databases">
        <title>Diversity, taxonomy and evolution of archaeal viruses of the class Caudoviricetes.</title>
        <authorList>
            <person name="Liu Y."/>
            <person name="Demina T.A."/>
            <person name="Roux S."/>
            <person name="Aiewsakun P."/>
            <person name="Kazlauskas D."/>
            <person name="Simmonds P."/>
            <person name="Prangishvili D."/>
            <person name="Oksanen H.M."/>
            <person name="Krupovic M."/>
        </authorList>
    </citation>
    <scope>NUCLEOTIDE SEQUENCE</scope>
    <source>
        <strain evidence="1">HATV-3/30</strain>
    </source>
</reference>
<dbReference type="Proteomes" id="UP000827845">
    <property type="component" value="Segment"/>
</dbReference>
<name>A0AAE8XZU4_9CAUD</name>
<accession>A0AAE8XZU4</accession>
<evidence type="ECO:0000313" key="2">
    <source>
        <dbReference type="Proteomes" id="UP000827845"/>
    </source>
</evidence>
<keyword evidence="2" id="KW-1185">Reference proteome</keyword>
<protein>
    <submittedName>
        <fullName evidence="1">Uncharacterized protein</fullName>
    </submittedName>
</protein>
<sequence length="94" mass="10588">MTDTVPLEVEFDEHGEPTQISYHHMTFGLMKLSVESGVASLSAKWDRLGDKSLKDGYERWVSTGDVLRSVQQLPFINEVRADSAQNQTTTESEQ</sequence>
<gene>
    <name evidence="1" type="ORF">HATV-3_gp47</name>
</gene>
<proteinExistence type="predicted"/>
<evidence type="ECO:0000313" key="1">
    <source>
        <dbReference type="EMBL" id="UBF23397.1"/>
    </source>
</evidence>